<dbReference type="AlphaFoldDB" id="A0A7H0H0K7"/>
<protein>
    <submittedName>
        <fullName evidence="3">Amidase</fullName>
    </submittedName>
</protein>
<dbReference type="KEGG" id="hqi:H9L05_09855"/>
<proteinExistence type="predicted"/>
<reference evidence="3 4" key="1">
    <citation type="submission" date="2020-08" db="EMBL/GenBank/DDBJ databases">
        <title>Genome sequence of Hymenobacter qilianensis JCM 19763T.</title>
        <authorList>
            <person name="Hyun D.-W."/>
            <person name="Bae J.-W."/>
        </authorList>
    </citation>
    <scope>NUCLEOTIDE SEQUENCE [LARGE SCALE GENOMIC DNA]</scope>
    <source>
        <strain evidence="3 4">JCM 19763</strain>
    </source>
</reference>
<feature type="domain" description="Amidase" evidence="2">
    <location>
        <begin position="142"/>
        <end position="496"/>
    </location>
</feature>
<feature type="chain" id="PRO_5028913872" evidence="1">
    <location>
        <begin position="20"/>
        <end position="560"/>
    </location>
</feature>
<evidence type="ECO:0000313" key="3">
    <source>
        <dbReference type="EMBL" id="QNP54073.1"/>
    </source>
</evidence>
<dbReference type="Pfam" id="PF01425">
    <property type="entry name" value="Amidase"/>
    <property type="match status" value="1"/>
</dbReference>
<gene>
    <name evidence="3" type="ORF">H9L05_09855</name>
</gene>
<dbReference type="GO" id="GO:0050567">
    <property type="term" value="F:glutaminyl-tRNA synthase (glutamine-hydrolyzing) activity"/>
    <property type="evidence" value="ECO:0007669"/>
    <property type="project" value="TreeGrafter"/>
</dbReference>
<evidence type="ECO:0000259" key="2">
    <source>
        <dbReference type="Pfam" id="PF01425"/>
    </source>
</evidence>
<dbReference type="InterPro" id="IPR000120">
    <property type="entry name" value="Amidase"/>
</dbReference>
<keyword evidence="4" id="KW-1185">Reference proteome</keyword>
<feature type="signal peptide" evidence="1">
    <location>
        <begin position="1"/>
        <end position="19"/>
    </location>
</feature>
<dbReference type="PANTHER" id="PTHR11895">
    <property type="entry name" value="TRANSAMIDASE"/>
    <property type="match status" value="1"/>
</dbReference>
<evidence type="ECO:0000256" key="1">
    <source>
        <dbReference type="SAM" id="SignalP"/>
    </source>
</evidence>
<keyword evidence="1" id="KW-0732">Signal</keyword>
<name>A0A7H0H0K7_9BACT</name>
<dbReference type="Proteomes" id="UP000516093">
    <property type="component" value="Chromosome"/>
</dbReference>
<dbReference type="InterPro" id="IPR036928">
    <property type="entry name" value="AS_sf"/>
</dbReference>
<sequence>MKKILPLLAIGAVSFGAGAMLPRPAADLPPITVPMLQAAQGLLGLNFTDAQLDSTRRDLEDNRKDYEQLRQAKLPNSVAPTLVFDPVPLRLRQSMLPKAKDDAGKLPPTAKIKLPANRDDLAFYTVRQLSELVRTKQISSEELTQFFLARLKKYDPKLLCVTTLTEELAMQQARQADKEIKAGKYRGPLHGIPFGVKDLFSTKTYKTTWGSVPYKDQMLDEDAAVVTRLREAGGVLVAKFTLGELAMGDVWYGGKTRSPWNITQGSSGSSAGSASAVGAGLVPYAIGTETLGSIVSPSTACGVTGLRPSYGRISRAGAMALSWSMDKVGPLARSAEDCALVFAALVGADARDPATTIVPAGFKYAFDTDIKKLRVGYLKADFDRDYPTKANDQASLEVLRKLGVQLVPLDLQGLPAGELTFLLSTEGAAAFDELTRSGRVTQMVNQGRNAWPNSFRTARFVPAVEYIQAQRVRRQLIEEVDKRMQGFDVYVAPSFGGPNLVITNLTGHPAVVVPNGFRTNGLPSTITFGGQLFEEGKLLALVKAYQDATDFDEKHPPLNF</sequence>
<accession>A0A7H0H0K7</accession>
<dbReference type="Gene3D" id="3.90.1300.10">
    <property type="entry name" value="Amidase signature (AS) domain"/>
    <property type="match status" value="1"/>
</dbReference>
<dbReference type="InterPro" id="IPR023631">
    <property type="entry name" value="Amidase_dom"/>
</dbReference>
<evidence type="ECO:0000313" key="4">
    <source>
        <dbReference type="Proteomes" id="UP000516093"/>
    </source>
</evidence>
<organism evidence="3 4">
    <name type="scientific">Hymenobacter qilianensis</name>
    <dbReference type="NCBI Taxonomy" id="1385715"/>
    <lineage>
        <taxon>Bacteria</taxon>
        <taxon>Pseudomonadati</taxon>
        <taxon>Bacteroidota</taxon>
        <taxon>Cytophagia</taxon>
        <taxon>Cytophagales</taxon>
        <taxon>Hymenobacteraceae</taxon>
        <taxon>Hymenobacter</taxon>
    </lineage>
</organism>
<dbReference type="EMBL" id="CP060784">
    <property type="protein sequence ID" value="QNP54073.1"/>
    <property type="molecule type" value="Genomic_DNA"/>
</dbReference>
<dbReference type="SUPFAM" id="SSF75304">
    <property type="entry name" value="Amidase signature (AS) enzymes"/>
    <property type="match status" value="1"/>
</dbReference>
<dbReference type="PANTHER" id="PTHR11895:SF73">
    <property type="entry name" value="AMIDASE FAMILY PROTEIN"/>
    <property type="match status" value="1"/>
</dbReference>